<reference evidence="2 3" key="1">
    <citation type="submission" date="2019-04" db="EMBL/GenBank/DDBJ databases">
        <authorList>
            <person name="Feng G."/>
            <person name="Zhang J."/>
            <person name="Zhu H."/>
        </authorList>
    </citation>
    <scope>NUCLEOTIDE SEQUENCE [LARGE SCALE GENOMIC DNA]</scope>
    <source>
        <strain evidence="2 3">92R-1</strain>
    </source>
</reference>
<dbReference type="AlphaFoldDB" id="A0A4Z0P1J0"/>
<evidence type="ECO:0008006" key="4">
    <source>
        <dbReference type="Google" id="ProtNLM"/>
    </source>
</evidence>
<organism evidence="2 3">
    <name type="scientific">Hymenobacter fodinae</name>
    <dbReference type="NCBI Taxonomy" id="2510796"/>
    <lineage>
        <taxon>Bacteria</taxon>
        <taxon>Pseudomonadati</taxon>
        <taxon>Bacteroidota</taxon>
        <taxon>Cytophagia</taxon>
        <taxon>Cytophagales</taxon>
        <taxon>Hymenobacteraceae</taxon>
        <taxon>Hymenobacter</taxon>
    </lineage>
</organism>
<feature type="chain" id="PRO_5021472609" description="DUF4148 domain-containing protein" evidence="1">
    <location>
        <begin position="24"/>
        <end position="100"/>
    </location>
</feature>
<dbReference type="Proteomes" id="UP000298337">
    <property type="component" value="Unassembled WGS sequence"/>
</dbReference>
<dbReference type="OrthoDB" id="9899651at2"/>
<feature type="signal peptide" evidence="1">
    <location>
        <begin position="1"/>
        <end position="23"/>
    </location>
</feature>
<name>A0A4Z0P1J0_9BACT</name>
<proteinExistence type="predicted"/>
<gene>
    <name evidence="2" type="ORF">EU556_21660</name>
</gene>
<evidence type="ECO:0000313" key="2">
    <source>
        <dbReference type="EMBL" id="TGE04791.1"/>
    </source>
</evidence>
<keyword evidence="3" id="KW-1185">Reference proteome</keyword>
<evidence type="ECO:0000313" key="3">
    <source>
        <dbReference type="Proteomes" id="UP000298337"/>
    </source>
</evidence>
<sequence length="100" mass="10995">MKSIFRVLAASTLLLSTTQAVQGAPHTVATQQAATFSFALTYEQGMADGADEEAYYASVYGRGTQEYQDAIDAAIDRAAYNARHSEEPIYWRGYVNGLQY</sequence>
<comment type="caution">
    <text evidence="2">The sequence shown here is derived from an EMBL/GenBank/DDBJ whole genome shotgun (WGS) entry which is preliminary data.</text>
</comment>
<dbReference type="EMBL" id="SRLA01000005">
    <property type="protein sequence ID" value="TGE04791.1"/>
    <property type="molecule type" value="Genomic_DNA"/>
</dbReference>
<protein>
    <recommendedName>
        <fullName evidence="4">DUF4148 domain-containing protein</fullName>
    </recommendedName>
</protein>
<dbReference type="RefSeq" id="WP_135436251.1">
    <property type="nucleotide sequence ID" value="NZ_SRLA01000005.1"/>
</dbReference>
<evidence type="ECO:0000256" key="1">
    <source>
        <dbReference type="SAM" id="SignalP"/>
    </source>
</evidence>
<accession>A0A4Z0P1J0</accession>
<keyword evidence="1" id="KW-0732">Signal</keyword>